<comment type="similarity">
    <text evidence="1 7">Belongs to the bacterial ribosomal protein bS6 family.</text>
</comment>
<dbReference type="Gene3D" id="3.30.70.60">
    <property type="match status" value="1"/>
</dbReference>
<evidence type="ECO:0000313" key="9">
    <source>
        <dbReference type="Proteomes" id="UP000783287"/>
    </source>
</evidence>
<accession>A0A955L5D7</accession>
<organism evidence="8 9">
    <name type="scientific">Candidatus Dojkabacteria bacterium</name>
    <dbReference type="NCBI Taxonomy" id="2099670"/>
    <lineage>
        <taxon>Bacteria</taxon>
        <taxon>Candidatus Dojkabacteria</taxon>
    </lineage>
</organism>
<dbReference type="PROSITE" id="PS01048">
    <property type="entry name" value="RIBOSOMAL_S6"/>
    <property type="match status" value="1"/>
</dbReference>
<keyword evidence="3 7" id="KW-0694">RNA-binding</keyword>
<keyword evidence="5 7" id="KW-0687">Ribonucleoprotein</keyword>
<gene>
    <name evidence="7 8" type="primary">rpsF</name>
    <name evidence="8" type="ORF">KC909_03045</name>
</gene>
<dbReference type="Pfam" id="PF01250">
    <property type="entry name" value="Ribosomal_S6"/>
    <property type="match status" value="1"/>
</dbReference>
<dbReference type="GO" id="GO:0003735">
    <property type="term" value="F:structural constituent of ribosome"/>
    <property type="evidence" value="ECO:0007669"/>
    <property type="project" value="InterPro"/>
</dbReference>
<dbReference type="InterPro" id="IPR000529">
    <property type="entry name" value="Ribosomal_bS6"/>
</dbReference>
<dbReference type="InterPro" id="IPR020814">
    <property type="entry name" value="Ribosomal_S6_plastid/chlpt"/>
</dbReference>
<dbReference type="GO" id="GO:0005840">
    <property type="term" value="C:ribosome"/>
    <property type="evidence" value="ECO:0007669"/>
    <property type="project" value="UniProtKB-KW"/>
</dbReference>
<dbReference type="SUPFAM" id="SSF54995">
    <property type="entry name" value="Ribosomal protein S6"/>
    <property type="match status" value="1"/>
</dbReference>
<evidence type="ECO:0000256" key="6">
    <source>
        <dbReference type="ARBA" id="ARBA00035294"/>
    </source>
</evidence>
<dbReference type="Proteomes" id="UP000783287">
    <property type="component" value="Unassembled WGS sequence"/>
</dbReference>
<dbReference type="GO" id="GO:0005737">
    <property type="term" value="C:cytoplasm"/>
    <property type="evidence" value="ECO:0007669"/>
    <property type="project" value="UniProtKB-ARBA"/>
</dbReference>
<comment type="caution">
    <text evidence="8">The sequence shown here is derived from an EMBL/GenBank/DDBJ whole genome shotgun (WGS) entry which is preliminary data.</text>
</comment>
<evidence type="ECO:0000256" key="1">
    <source>
        <dbReference type="ARBA" id="ARBA00009512"/>
    </source>
</evidence>
<dbReference type="InterPro" id="IPR014717">
    <property type="entry name" value="Transl_elong_EF1B/ribsomal_bS6"/>
</dbReference>
<keyword evidence="4 7" id="KW-0689">Ribosomal protein</keyword>
<reference evidence="8" key="2">
    <citation type="journal article" date="2021" name="Microbiome">
        <title>Successional dynamics and alternative stable states in a saline activated sludge microbial community over 9 years.</title>
        <authorList>
            <person name="Wang Y."/>
            <person name="Ye J."/>
            <person name="Ju F."/>
            <person name="Liu L."/>
            <person name="Boyd J.A."/>
            <person name="Deng Y."/>
            <person name="Parks D.H."/>
            <person name="Jiang X."/>
            <person name="Yin X."/>
            <person name="Woodcroft B.J."/>
            <person name="Tyson G.W."/>
            <person name="Hugenholtz P."/>
            <person name="Polz M.F."/>
            <person name="Zhang T."/>
        </authorList>
    </citation>
    <scope>NUCLEOTIDE SEQUENCE</scope>
    <source>
        <strain evidence="8">HKST-UBA14</strain>
    </source>
</reference>
<comment type="function">
    <text evidence="7">Binds together with bS18 to 16S ribosomal RNA.</text>
</comment>
<dbReference type="GO" id="GO:0070181">
    <property type="term" value="F:small ribosomal subunit rRNA binding"/>
    <property type="evidence" value="ECO:0007669"/>
    <property type="project" value="TreeGrafter"/>
</dbReference>
<reference evidence="8" key="1">
    <citation type="submission" date="2020-04" db="EMBL/GenBank/DDBJ databases">
        <authorList>
            <person name="Zhang T."/>
        </authorList>
    </citation>
    <scope>NUCLEOTIDE SEQUENCE</scope>
    <source>
        <strain evidence="8">HKST-UBA14</strain>
    </source>
</reference>
<dbReference type="InterPro" id="IPR035980">
    <property type="entry name" value="Ribosomal_bS6_sf"/>
</dbReference>
<dbReference type="GO" id="GO:0006412">
    <property type="term" value="P:translation"/>
    <property type="evidence" value="ECO:0007669"/>
    <property type="project" value="UniProtKB-UniRule"/>
</dbReference>
<dbReference type="CDD" id="cd00473">
    <property type="entry name" value="bS6"/>
    <property type="match status" value="1"/>
</dbReference>
<dbReference type="PANTHER" id="PTHR21011:SF1">
    <property type="entry name" value="SMALL RIBOSOMAL SUBUNIT PROTEIN BS6M"/>
    <property type="match status" value="1"/>
</dbReference>
<proteinExistence type="inferred from homology"/>
<evidence type="ECO:0000313" key="8">
    <source>
        <dbReference type="EMBL" id="MCA9383316.1"/>
    </source>
</evidence>
<evidence type="ECO:0000256" key="7">
    <source>
        <dbReference type="HAMAP-Rule" id="MF_00360"/>
    </source>
</evidence>
<sequence>MDYEMMVILKPLLPEDIRAGVLKRINTLVKEHKGSIKSEDVWGKRHLAYPIKNHEEGYYIVYNLELESDQVQDLQRELKLISDILRFLLIKQEK</sequence>
<dbReference type="InterPro" id="IPR020815">
    <property type="entry name" value="Ribosomal_bS6_CS"/>
</dbReference>
<evidence type="ECO:0000256" key="3">
    <source>
        <dbReference type="ARBA" id="ARBA00022884"/>
    </source>
</evidence>
<dbReference type="AlphaFoldDB" id="A0A955L5D7"/>
<keyword evidence="2 7" id="KW-0699">rRNA-binding</keyword>
<name>A0A955L5D7_9BACT</name>
<dbReference type="NCBIfam" id="TIGR00166">
    <property type="entry name" value="S6"/>
    <property type="match status" value="1"/>
</dbReference>
<dbReference type="PANTHER" id="PTHR21011">
    <property type="entry name" value="MITOCHONDRIAL 28S RIBOSOMAL PROTEIN S6"/>
    <property type="match status" value="1"/>
</dbReference>
<protein>
    <recommendedName>
        <fullName evidence="6 7">Small ribosomal subunit protein bS6</fullName>
    </recommendedName>
</protein>
<evidence type="ECO:0000256" key="2">
    <source>
        <dbReference type="ARBA" id="ARBA00022730"/>
    </source>
</evidence>
<dbReference type="EMBL" id="JAGQLK010000053">
    <property type="protein sequence ID" value="MCA9383316.1"/>
    <property type="molecule type" value="Genomic_DNA"/>
</dbReference>
<evidence type="ECO:0000256" key="5">
    <source>
        <dbReference type="ARBA" id="ARBA00023274"/>
    </source>
</evidence>
<evidence type="ECO:0000256" key="4">
    <source>
        <dbReference type="ARBA" id="ARBA00022980"/>
    </source>
</evidence>
<dbReference type="GO" id="GO:1990904">
    <property type="term" value="C:ribonucleoprotein complex"/>
    <property type="evidence" value="ECO:0007669"/>
    <property type="project" value="UniProtKB-KW"/>
</dbReference>
<dbReference type="HAMAP" id="MF_00360">
    <property type="entry name" value="Ribosomal_bS6"/>
    <property type="match status" value="1"/>
</dbReference>